<protein>
    <submittedName>
        <fullName evidence="2">Uncharacterized protein</fullName>
    </submittedName>
</protein>
<accession>Q7G2K8</accession>
<evidence type="ECO:0000256" key="1">
    <source>
        <dbReference type="SAM" id="MobiDB-lite"/>
    </source>
</evidence>
<dbReference type="AlphaFoldDB" id="Q7G2K8"/>
<reference evidence="2" key="3">
    <citation type="submission" date="2006-07" db="EMBL/GenBank/DDBJ databases">
        <authorList>
            <person name="Buell R."/>
        </authorList>
    </citation>
    <scope>NUCLEOTIDE SEQUENCE</scope>
</reference>
<organism evidence="2">
    <name type="scientific">Oryza sativa subsp. japonica</name>
    <name type="common">Rice</name>
    <dbReference type="NCBI Taxonomy" id="39947"/>
    <lineage>
        <taxon>Eukaryota</taxon>
        <taxon>Viridiplantae</taxon>
        <taxon>Streptophyta</taxon>
        <taxon>Embryophyta</taxon>
        <taxon>Tracheophyta</taxon>
        <taxon>Spermatophyta</taxon>
        <taxon>Magnoliopsida</taxon>
        <taxon>Liliopsida</taxon>
        <taxon>Poales</taxon>
        <taxon>Poaceae</taxon>
        <taxon>BOP clade</taxon>
        <taxon>Oryzoideae</taxon>
        <taxon>Oryzeae</taxon>
        <taxon>Oryzinae</taxon>
        <taxon>Oryza</taxon>
        <taxon>Oryza sativa</taxon>
    </lineage>
</organism>
<name>Q7G2K8_ORYSJ</name>
<feature type="compositionally biased region" description="Low complexity" evidence="1">
    <location>
        <begin position="221"/>
        <end position="230"/>
    </location>
</feature>
<reference evidence="2" key="2">
    <citation type="submission" date="2003-05" db="EMBL/GenBank/DDBJ databases">
        <authorList>
            <person name="Buell C.R."/>
            <person name="Wing R.A."/>
            <person name="McCombie W.R."/>
            <person name="Messing J."/>
            <person name="Yuan Q."/>
            <person name="Ouyang S."/>
        </authorList>
    </citation>
    <scope>NUCLEOTIDE SEQUENCE</scope>
</reference>
<evidence type="ECO:0000313" key="2">
    <source>
        <dbReference type="EMBL" id="AAP54312.2"/>
    </source>
</evidence>
<feature type="region of interest" description="Disordered" evidence="1">
    <location>
        <begin position="207"/>
        <end position="235"/>
    </location>
</feature>
<gene>
    <name evidence="2" type="ordered locus">LOC_Os10g34090</name>
</gene>
<proteinExistence type="predicted"/>
<reference evidence="2" key="1">
    <citation type="journal article" date="2003" name="Science">
        <title>In-depth view of structure, activity, and evolution of rice chromosome 10.</title>
        <authorList>
            <consortium name="Rice Chromosome 10 Sequencing Consortium"/>
        </authorList>
    </citation>
    <scope>NUCLEOTIDE SEQUENCE [LARGE SCALE GENOMIC DNA]</scope>
</reference>
<dbReference type="EMBL" id="DP000086">
    <property type="protein sequence ID" value="AAP54312.2"/>
    <property type="molecule type" value="Genomic_DNA"/>
</dbReference>
<sequence>MADLYQSSSDAAALKKLHTEEAVPPKQIMAREAGGLHRGSAFLRPFPLFYELRWMEPNRVSGCCGFRLRDGMKAKYIPLQCHSSRSQWRSRWFYLEIKELDPVLVVPEVQPERSEDWTSKPPITPSLQAFVDAVFLVMQRVKEVLISAASTADEPPAPLCDKLAAEKAAAINALPLTDVVGLLVDHQAFASLKDKVADEVANISSVPAVAGGSGTKRKPWARSSAPSSSRQKFAGSENEVIVRHLTQDLGSLAPPLKRRVLKLPAGKKALAVSVQSGSETAMSGSPAAIIPRVEVAPVVVESVGPTTAPVAASPPGVANWSDIVAECHRLLESTSRAVGAQMDHVVARGTAADGRVVQLEAQLEVAHEDLQKMKEIVAGNEMQRQGLEKKMNDTHDILFSLRDSLRRSFTSLHQLALSCGMESSIPTHPDETSLTSALSELAGEMEAIPSRHAAHVAEEISNGIHTGACYVLACVKLALPGVDLKEILSKGAVDATRENVMSSVSDLGESILPFTRSKLSPSCIVIFVQTLLLSYGQSDFLYFAPFVDLPRFFVFRSCVDSEDVQQGGCPDVARIDLPSSSDAPAPAIVNDGEHPLHPLPFVDLDDVLAERDRRIAYWRTKFEVAELERSLVVVKKDQAVEALRGCEVWLNSYLKSCYSAMADVCRQLKVNRAEPEESTAGYLSWMRGACAQLEGIGQQIDISL</sequence>